<dbReference type="KEGG" id="spoa:EQM13_14640"/>
<sequence>MVKFYEMVERLYELDVKLSKLEWVQYTTGYDFGIEEAHEEINNFLKDEKNYSLVLEYMEKASGPVEKRKGEILYNEFKSYHLTKELNDLNFEIQKKTNELSKILNTFRFKIDGKEVSGVDIDCILSREDDRELRKKAFFAKNQIDKPMVDNGFIDLINLRNEYAGMYGEKDFMEYRIKSDELSPNIFDTWEDDLKEHIIVLNEKGREYARKFIGSEELMPWDYSYIKSKISSSLNSHVDMSNYYNVLREFFLNFGFDINKFNITYDIFPRKNKSEWGYNFPIKYGEDSRILANVKNQYREYEVLLHETGHGIHSFMLNPEEIILNMGISGIIEEGIADLFEEFLYDKMFYEKFFTNSVEKEFEEIHEYDKISHLRFVGNIFFDHELYKNDLKSLDDIYNLYFKVYSKLYNDKPYNQKPPFGFRIHYTTHPIYMHNYFMGDVTCSMLKKVFYRKYGVDSISKKPKEFGNFLFEQVIKPSGLYKYEELFEKISGEKFSLKWYF</sequence>
<dbReference type="Gene3D" id="1.10.1370.30">
    <property type="match status" value="1"/>
</dbReference>
<proteinExistence type="predicted"/>
<keyword evidence="2" id="KW-1185">Reference proteome</keyword>
<name>A0A410QFK7_9FIRM</name>
<dbReference type="SUPFAM" id="SSF55486">
    <property type="entry name" value="Metalloproteases ('zincins'), catalytic domain"/>
    <property type="match status" value="1"/>
</dbReference>
<organism evidence="1 2">
    <name type="scientific">Acidilutibacter cellobiosedens</name>
    <dbReference type="NCBI Taxonomy" id="2507161"/>
    <lineage>
        <taxon>Bacteria</taxon>
        <taxon>Bacillati</taxon>
        <taxon>Bacillota</taxon>
        <taxon>Tissierellia</taxon>
        <taxon>Tissierellales</taxon>
        <taxon>Acidilutibacteraceae</taxon>
        <taxon>Acidilutibacter</taxon>
    </lineage>
</organism>
<accession>A0A410QFK7</accession>
<dbReference type="RefSeq" id="WP_128753072.1">
    <property type="nucleotide sequence ID" value="NZ_CP035282.1"/>
</dbReference>
<gene>
    <name evidence="1" type="ORF">EQM13_14640</name>
</gene>
<dbReference type="OrthoDB" id="9762795at2"/>
<dbReference type="AlphaFoldDB" id="A0A410QFK7"/>
<dbReference type="EMBL" id="CP035282">
    <property type="protein sequence ID" value="QAT62716.1"/>
    <property type="molecule type" value="Genomic_DNA"/>
</dbReference>
<reference evidence="2" key="1">
    <citation type="submission" date="2019-01" db="EMBL/GenBank/DDBJ databases">
        <title>Draft genomes of a novel of Sporanaerobacter strains.</title>
        <authorList>
            <person name="Ma S."/>
        </authorList>
    </citation>
    <scope>NUCLEOTIDE SEQUENCE [LARGE SCALE GENOMIC DNA]</scope>
    <source>
        <strain evidence="2">NJN-17</strain>
    </source>
</reference>
<dbReference type="Proteomes" id="UP000287969">
    <property type="component" value="Chromosome"/>
</dbReference>
<evidence type="ECO:0000313" key="2">
    <source>
        <dbReference type="Proteomes" id="UP000287969"/>
    </source>
</evidence>
<evidence type="ECO:0000313" key="1">
    <source>
        <dbReference type="EMBL" id="QAT62716.1"/>
    </source>
</evidence>
<protein>
    <submittedName>
        <fullName evidence="1">Peptidase M3A and M3B thimet/oligopeptidase F</fullName>
    </submittedName>
</protein>